<keyword evidence="4" id="KW-0572">Peptidoglycan-anchor</keyword>
<evidence type="ECO:0000256" key="1">
    <source>
        <dbReference type="ARBA" id="ARBA00022512"/>
    </source>
</evidence>
<keyword evidence="2" id="KW-0964">Secreted</keyword>
<keyword evidence="9" id="KW-1185">Reference proteome</keyword>
<sequence length="321" mass="31885">MTTSVRGVPDLKPGEKPTVGTTVKWIVTFLHHSPDTVKIGGTTLELTPGRSGYVEDTTKPSTITQADLDAGVVRYESEFGVDAPEGRYTIPARGELTLPTPAPAPTAAEHASLTGGIAGELVLPAGGQVRAGTPVTWTATLTNAGDVALSDVHVTDAGEHTTLAVGETKDLTFSSTVTREDVAEGFTFDTFRASGRTPAGSTVDLPLNGSLDLGTATAGGTASVTGPTVGTATVDEAAPAGFLALAGAAGARPDAAAGSAPTPAGPAAASTTTQRGGASAAHLAQTGVDASSALPAAGVLGLLGALGMLLGARRRRNRTAD</sequence>
<protein>
    <submittedName>
        <fullName evidence="8">LPXTG cell wall anchor domain-containing protein</fullName>
    </submittedName>
</protein>
<organism evidence="8 9">
    <name type="scientific">Rathayibacter festucae</name>
    <dbReference type="NCBI Taxonomy" id="110937"/>
    <lineage>
        <taxon>Bacteria</taxon>
        <taxon>Bacillati</taxon>
        <taxon>Actinomycetota</taxon>
        <taxon>Actinomycetes</taxon>
        <taxon>Micrococcales</taxon>
        <taxon>Microbacteriaceae</taxon>
        <taxon>Rathayibacter</taxon>
    </lineage>
</organism>
<feature type="region of interest" description="Disordered" evidence="5">
    <location>
        <begin position="253"/>
        <end position="280"/>
    </location>
</feature>
<evidence type="ECO:0000256" key="3">
    <source>
        <dbReference type="ARBA" id="ARBA00022729"/>
    </source>
</evidence>
<evidence type="ECO:0000256" key="4">
    <source>
        <dbReference type="ARBA" id="ARBA00023088"/>
    </source>
</evidence>
<feature type="transmembrane region" description="Helical" evidence="6">
    <location>
        <begin position="293"/>
        <end position="312"/>
    </location>
</feature>
<feature type="domain" description="Gram-positive cocci surface proteins LPxTG" evidence="7">
    <location>
        <begin position="283"/>
        <end position="321"/>
    </location>
</feature>
<evidence type="ECO:0000256" key="2">
    <source>
        <dbReference type="ARBA" id="ARBA00022525"/>
    </source>
</evidence>
<dbReference type="NCBIfam" id="TIGR01167">
    <property type="entry name" value="LPXTG_anchor"/>
    <property type="match status" value="1"/>
</dbReference>
<evidence type="ECO:0000259" key="7">
    <source>
        <dbReference type="PROSITE" id="PS50847"/>
    </source>
</evidence>
<dbReference type="Proteomes" id="UP000464597">
    <property type="component" value="Chromosome"/>
</dbReference>
<dbReference type="EMBL" id="CP047180">
    <property type="protein sequence ID" value="QHC61563.1"/>
    <property type="molecule type" value="Genomic_DNA"/>
</dbReference>
<dbReference type="Pfam" id="PF24346">
    <property type="entry name" value="DUF7507"/>
    <property type="match status" value="1"/>
</dbReference>
<name>A0ABX6GVS9_9MICO</name>
<dbReference type="PROSITE" id="PS50847">
    <property type="entry name" value="GRAM_POS_ANCHORING"/>
    <property type="match status" value="1"/>
</dbReference>
<keyword evidence="6" id="KW-1133">Transmembrane helix</keyword>
<evidence type="ECO:0000313" key="8">
    <source>
        <dbReference type="EMBL" id="QHC61563.1"/>
    </source>
</evidence>
<evidence type="ECO:0000313" key="9">
    <source>
        <dbReference type="Proteomes" id="UP000464597"/>
    </source>
</evidence>
<dbReference type="InterPro" id="IPR019931">
    <property type="entry name" value="LPXTG_anchor"/>
</dbReference>
<feature type="compositionally biased region" description="Low complexity" evidence="5">
    <location>
        <begin position="253"/>
        <end position="273"/>
    </location>
</feature>
<reference evidence="9" key="1">
    <citation type="submission" date="2019-12" db="EMBL/GenBank/DDBJ databases">
        <title>Complete and draft genome sequences of new strains and members of some known species of the genus Rathayibacter isolated from plants.</title>
        <authorList>
            <person name="Tarlachkov S.V."/>
            <person name="Starodumova I.P."/>
            <person name="Dorofeeva L.V."/>
            <person name="Prisyazhnaya N.V."/>
            <person name="Leyn S."/>
            <person name="Zlamal J."/>
            <person name="Elan M."/>
            <person name="Osterman A.L."/>
            <person name="Nadler S."/>
            <person name="Subbotin S.A."/>
            <person name="Evtushenko L.I."/>
        </authorList>
    </citation>
    <scope>NUCLEOTIDE SEQUENCE [LARGE SCALE GENOMIC DNA]</scope>
    <source>
        <strain evidence="9">VKM Ac-2802</strain>
    </source>
</reference>
<proteinExistence type="predicted"/>
<evidence type="ECO:0000256" key="5">
    <source>
        <dbReference type="SAM" id="MobiDB-lite"/>
    </source>
</evidence>
<keyword evidence="1" id="KW-0134">Cell wall</keyword>
<evidence type="ECO:0000256" key="6">
    <source>
        <dbReference type="SAM" id="Phobius"/>
    </source>
</evidence>
<dbReference type="InterPro" id="IPR055354">
    <property type="entry name" value="DUF7507"/>
</dbReference>
<accession>A0ABX6GVS9</accession>
<gene>
    <name evidence="8" type="ORF">GSU69_01815</name>
</gene>
<keyword evidence="6" id="KW-0472">Membrane</keyword>
<keyword evidence="6" id="KW-0812">Transmembrane</keyword>
<keyword evidence="3" id="KW-0732">Signal</keyword>